<feature type="transmembrane region" description="Helical" evidence="6">
    <location>
        <begin position="15"/>
        <end position="33"/>
    </location>
</feature>
<dbReference type="InterPro" id="IPR020846">
    <property type="entry name" value="MFS_dom"/>
</dbReference>
<evidence type="ECO:0000313" key="8">
    <source>
        <dbReference type="EMBL" id="AYQ72067.1"/>
    </source>
</evidence>
<keyword evidence="9" id="KW-1185">Reference proteome</keyword>
<name>A0A3G3JW38_9BACL</name>
<dbReference type="PANTHER" id="PTHR23506">
    <property type="entry name" value="GH10249P"/>
    <property type="match status" value="1"/>
</dbReference>
<dbReference type="AlphaFoldDB" id="A0A3G3JW38"/>
<feature type="transmembrane region" description="Helical" evidence="6">
    <location>
        <begin position="80"/>
        <end position="100"/>
    </location>
</feature>
<feature type="transmembrane region" description="Helical" evidence="6">
    <location>
        <begin position="373"/>
        <end position="392"/>
    </location>
</feature>
<keyword evidence="5 6" id="KW-0472">Membrane</keyword>
<keyword evidence="3 6" id="KW-0812">Transmembrane</keyword>
<evidence type="ECO:0000259" key="7">
    <source>
        <dbReference type="PROSITE" id="PS50850"/>
    </source>
</evidence>
<feature type="transmembrane region" description="Helical" evidence="6">
    <location>
        <begin position="106"/>
        <end position="126"/>
    </location>
</feature>
<feature type="transmembrane region" description="Helical" evidence="6">
    <location>
        <begin position="220"/>
        <end position="239"/>
    </location>
</feature>
<dbReference type="KEGG" id="coh:EAV92_05465"/>
<dbReference type="InterPro" id="IPR050930">
    <property type="entry name" value="MFS_Vesicular_Transporter"/>
</dbReference>
<organism evidence="8 9">
    <name type="scientific">Cohnella candidum</name>
    <dbReference type="NCBI Taxonomy" id="2674991"/>
    <lineage>
        <taxon>Bacteria</taxon>
        <taxon>Bacillati</taxon>
        <taxon>Bacillota</taxon>
        <taxon>Bacilli</taxon>
        <taxon>Bacillales</taxon>
        <taxon>Paenibacillaceae</taxon>
        <taxon>Cohnella</taxon>
    </lineage>
</organism>
<feature type="transmembrane region" description="Helical" evidence="6">
    <location>
        <begin position="138"/>
        <end position="156"/>
    </location>
</feature>
<dbReference type="Proteomes" id="UP000269097">
    <property type="component" value="Chromosome"/>
</dbReference>
<reference evidence="8 9" key="1">
    <citation type="submission" date="2018-10" db="EMBL/GenBank/DDBJ databases">
        <title>Genome Sequence of Cohnella sp.</title>
        <authorList>
            <person name="Srinivasan S."/>
            <person name="Kim M.K."/>
        </authorList>
    </citation>
    <scope>NUCLEOTIDE SEQUENCE [LARGE SCALE GENOMIC DNA]</scope>
    <source>
        <strain evidence="8 9">18JY8-7</strain>
    </source>
</reference>
<dbReference type="InterPro" id="IPR036259">
    <property type="entry name" value="MFS_trans_sf"/>
</dbReference>
<evidence type="ECO:0000256" key="2">
    <source>
        <dbReference type="ARBA" id="ARBA00022448"/>
    </source>
</evidence>
<keyword evidence="4 6" id="KW-1133">Transmembrane helix</keyword>
<proteinExistence type="predicted"/>
<feature type="transmembrane region" description="Helical" evidence="6">
    <location>
        <begin position="343"/>
        <end position="361"/>
    </location>
</feature>
<feature type="transmembrane region" description="Helical" evidence="6">
    <location>
        <begin position="307"/>
        <end position="331"/>
    </location>
</feature>
<comment type="subcellular location">
    <subcellularLocation>
        <location evidence="1">Cell membrane</location>
        <topology evidence="1">Multi-pass membrane protein</topology>
    </subcellularLocation>
</comment>
<feature type="transmembrane region" description="Helical" evidence="6">
    <location>
        <begin position="45"/>
        <end position="68"/>
    </location>
</feature>
<dbReference type="SUPFAM" id="SSF103473">
    <property type="entry name" value="MFS general substrate transporter"/>
    <property type="match status" value="1"/>
</dbReference>
<evidence type="ECO:0000256" key="5">
    <source>
        <dbReference type="ARBA" id="ARBA00023136"/>
    </source>
</evidence>
<dbReference type="PANTHER" id="PTHR23506:SF23">
    <property type="entry name" value="GH10249P"/>
    <property type="match status" value="1"/>
</dbReference>
<dbReference type="PROSITE" id="PS50850">
    <property type="entry name" value="MFS"/>
    <property type="match status" value="1"/>
</dbReference>
<dbReference type="Gene3D" id="1.20.1250.20">
    <property type="entry name" value="MFS general substrate transporter like domains"/>
    <property type="match status" value="1"/>
</dbReference>
<keyword evidence="2" id="KW-0813">Transport</keyword>
<evidence type="ECO:0000256" key="3">
    <source>
        <dbReference type="ARBA" id="ARBA00022692"/>
    </source>
</evidence>
<feature type="domain" description="Major facilitator superfamily (MFS) profile" evidence="7">
    <location>
        <begin position="14"/>
        <end position="396"/>
    </location>
</feature>
<dbReference type="GO" id="GO:0005886">
    <property type="term" value="C:plasma membrane"/>
    <property type="evidence" value="ECO:0007669"/>
    <property type="project" value="UniProtKB-SubCell"/>
</dbReference>
<evidence type="ECO:0000256" key="4">
    <source>
        <dbReference type="ARBA" id="ARBA00022989"/>
    </source>
</evidence>
<evidence type="ECO:0000256" key="1">
    <source>
        <dbReference type="ARBA" id="ARBA00004651"/>
    </source>
</evidence>
<sequence>MSQLGTSTENDRTRLVLLSAATLLYWACMYVYVPILTPYLEYRGISVGMIGFVLGSYGLTQIAVRLPLGLYSDAMSRRKPFLIAGMLAGAVSCALFLLPGTWGGPLAARLIAGLCASAWVPFSVLYASCFPSSRTGQAMGTLQFLTVSGQLAGMLGSGWLTDWGGYDAAFKTGIAVAVLGILVVLCIREPAAAGPVSAKVTTEEKPAVSRVFRSAALWKVSSLSLMAHGILFITMFGFTPLQAVKMGAGEAGLTGIVAAFMVPHALVSLIAGRYLAPKLGNRRMIIAGFLLAGAFTAAIPLTHTLGWLAVTQAFNGAAQALYFPLLLGMAIQDFPPSLRASAMGLYQSVYSVGMFLGPYLAGGLNALGGLEAGFLFGGALGLGASILAAFYFRRRSLVASAGEPQQAR</sequence>
<feature type="transmembrane region" description="Helical" evidence="6">
    <location>
        <begin position="168"/>
        <end position="187"/>
    </location>
</feature>
<evidence type="ECO:0000256" key="6">
    <source>
        <dbReference type="SAM" id="Phobius"/>
    </source>
</evidence>
<accession>A0A3G3JW38</accession>
<dbReference type="EMBL" id="CP033433">
    <property type="protein sequence ID" value="AYQ72067.1"/>
    <property type="molecule type" value="Genomic_DNA"/>
</dbReference>
<protein>
    <submittedName>
        <fullName evidence="8">MFS transporter</fullName>
    </submittedName>
</protein>
<evidence type="ECO:0000313" key="9">
    <source>
        <dbReference type="Proteomes" id="UP000269097"/>
    </source>
</evidence>
<gene>
    <name evidence="8" type="ORF">EAV92_05465</name>
</gene>
<dbReference type="InterPro" id="IPR011701">
    <property type="entry name" value="MFS"/>
</dbReference>
<dbReference type="Pfam" id="PF07690">
    <property type="entry name" value="MFS_1"/>
    <property type="match status" value="2"/>
</dbReference>
<feature type="transmembrane region" description="Helical" evidence="6">
    <location>
        <begin position="251"/>
        <end position="272"/>
    </location>
</feature>
<dbReference type="GO" id="GO:0022857">
    <property type="term" value="F:transmembrane transporter activity"/>
    <property type="evidence" value="ECO:0007669"/>
    <property type="project" value="InterPro"/>
</dbReference>
<dbReference type="RefSeq" id="WP_123040127.1">
    <property type="nucleotide sequence ID" value="NZ_CP033433.1"/>
</dbReference>
<feature type="transmembrane region" description="Helical" evidence="6">
    <location>
        <begin position="284"/>
        <end position="301"/>
    </location>
</feature>